<keyword evidence="1" id="KW-0472">Membrane</keyword>
<dbReference type="PROSITE" id="PS50006">
    <property type="entry name" value="FHA_DOMAIN"/>
    <property type="match status" value="1"/>
</dbReference>
<dbReference type="STRING" id="394503.Ccel_2478"/>
<name>B8I641_RUMCH</name>
<dbReference type="PANTHER" id="PTHR23308">
    <property type="entry name" value="NUCLEAR INHIBITOR OF PROTEIN PHOSPHATASE-1"/>
    <property type="match status" value="1"/>
</dbReference>
<dbReference type="Gene3D" id="2.60.200.20">
    <property type="match status" value="1"/>
</dbReference>
<protein>
    <submittedName>
        <fullName evidence="3">FHA domain containing protein</fullName>
    </submittedName>
</protein>
<dbReference type="eggNOG" id="COG1716">
    <property type="taxonomic scope" value="Bacteria"/>
</dbReference>
<organism evidence="3 4">
    <name type="scientific">Ruminiclostridium cellulolyticum (strain ATCC 35319 / DSM 5812 / JCM 6584 / H10)</name>
    <name type="common">Clostridium cellulolyticum</name>
    <dbReference type="NCBI Taxonomy" id="394503"/>
    <lineage>
        <taxon>Bacteria</taxon>
        <taxon>Bacillati</taxon>
        <taxon>Bacillota</taxon>
        <taxon>Clostridia</taxon>
        <taxon>Eubacteriales</taxon>
        <taxon>Oscillospiraceae</taxon>
        <taxon>Ruminiclostridium</taxon>
    </lineage>
</organism>
<keyword evidence="4" id="KW-1185">Reference proteome</keyword>
<evidence type="ECO:0000259" key="2">
    <source>
        <dbReference type="PROSITE" id="PS50006"/>
    </source>
</evidence>
<reference evidence="3 4" key="1">
    <citation type="submission" date="2009-01" db="EMBL/GenBank/DDBJ databases">
        <title>Complete sequence of Clostridium cellulolyticum H10.</title>
        <authorList>
            <consortium name="US DOE Joint Genome Institute"/>
            <person name="Lucas S."/>
            <person name="Copeland A."/>
            <person name="Lapidus A."/>
            <person name="Glavina del Rio T."/>
            <person name="Dalin E."/>
            <person name="Tice H."/>
            <person name="Bruce D."/>
            <person name="Goodwin L."/>
            <person name="Pitluck S."/>
            <person name="Chertkov O."/>
            <person name="Saunders E."/>
            <person name="Brettin T."/>
            <person name="Detter J.C."/>
            <person name="Han C."/>
            <person name="Larimer F."/>
            <person name="Land M."/>
            <person name="Hauser L."/>
            <person name="Kyrpides N."/>
            <person name="Ivanova N."/>
            <person name="Zhou J."/>
            <person name="Richardson P."/>
        </authorList>
    </citation>
    <scope>NUCLEOTIDE SEQUENCE [LARGE SCALE GENOMIC DNA]</scope>
    <source>
        <strain evidence="4">ATCC 35319 / DSM 5812 / JCM 6584 / H10</strain>
    </source>
</reference>
<feature type="transmembrane region" description="Helical" evidence="1">
    <location>
        <begin position="6"/>
        <end position="26"/>
    </location>
</feature>
<dbReference type="RefSeq" id="WP_015925895.1">
    <property type="nucleotide sequence ID" value="NC_011898.1"/>
</dbReference>
<dbReference type="EMBL" id="CP001348">
    <property type="protein sequence ID" value="ACL76806.1"/>
    <property type="molecule type" value="Genomic_DNA"/>
</dbReference>
<dbReference type="InterPro" id="IPR008984">
    <property type="entry name" value="SMAD_FHA_dom_sf"/>
</dbReference>
<dbReference type="CDD" id="cd00060">
    <property type="entry name" value="FHA"/>
    <property type="match status" value="1"/>
</dbReference>
<dbReference type="Pfam" id="PF00498">
    <property type="entry name" value="FHA"/>
    <property type="match status" value="1"/>
</dbReference>
<dbReference type="KEGG" id="cce:Ccel_2478"/>
<dbReference type="HOGENOM" id="CLU_131367_1_1_9"/>
<accession>B8I641</accession>
<sequence>MDFSSLSVVFRIILVVLIFIIIIYALKIISKDLKRGKPGKNLGWKLRIEYSADKSSLEEGEIVPIGSKLTIGRNKNNQMVLASRAVSNYHAKIYFEDSRYMIEDLDSTNGTFVNGNRVDKKSLQPGDEIRISETVFTITDDD</sequence>
<dbReference type="InterPro" id="IPR000253">
    <property type="entry name" value="FHA_dom"/>
</dbReference>
<gene>
    <name evidence="3" type="ordered locus">Ccel_2478</name>
</gene>
<dbReference type="OrthoDB" id="9816434at2"/>
<keyword evidence="1" id="KW-1133">Transmembrane helix</keyword>
<feature type="domain" description="FHA" evidence="2">
    <location>
        <begin position="69"/>
        <end position="118"/>
    </location>
</feature>
<evidence type="ECO:0000313" key="4">
    <source>
        <dbReference type="Proteomes" id="UP000001349"/>
    </source>
</evidence>
<dbReference type="InterPro" id="IPR050923">
    <property type="entry name" value="Cell_Proc_Reg/RNA_Proc"/>
</dbReference>
<dbReference type="SMART" id="SM00240">
    <property type="entry name" value="FHA"/>
    <property type="match status" value="1"/>
</dbReference>
<dbReference type="SUPFAM" id="SSF49879">
    <property type="entry name" value="SMAD/FHA domain"/>
    <property type="match status" value="1"/>
</dbReference>
<keyword evidence="1" id="KW-0812">Transmembrane</keyword>
<dbReference type="AlphaFoldDB" id="B8I641"/>
<proteinExistence type="predicted"/>
<evidence type="ECO:0000256" key="1">
    <source>
        <dbReference type="SAM" id="Phobius"/>
    </source>
</evidence>
<dbReference type="Proteomes" id="UP000001349">
    <property type="component" value="Chromosome"/>
</dbReference>
<evidence type="ECO:0000313" key="3">
    <source>
        <dbReference type="EMBL" id="ACL76806.1"/>
    </source>
</evidence>